<evidence type="ECO:0000313" key="2">
    <source>
        <dbReference type="Proteomes" id="UP001055879"/>
    </source>
</evidence>
<dbReference type="Proteomes" id="UP001055879">
    <property type="component" value="Linkage Group LG01"/>
</dbReference>
<sequence>MKLFQDRRGLYSLLQFSTRIDVGITFLCLIDRSIDAQISCMHLLGKVRTEKKATIDLLKKAKTTCSNYGIGDRFTVRVRISNTSAARVYFEHFIVKIPNEEGVLWRKDFNIMEEADGVSRGISIDADDVMVNGSTLEIHLYWVGKGTTAIPDRGVYGPLIFAITITPNLQWCWHGCCMFV</sequence>
<protein>
    <submittedName>
        <fullName evidence="1">Uncharacterized protein</fullName>
    </submittedName>
</protein>
<gene>
    <name evidence="1" type="ORF">L6452_02255</name>
</gene>
<organism evidence="1 2">
    <name type="scientific">Arctium lappa</name>
    <name type="common">Greater burdock</name>
    <name type="synonym">Lappa major</name>
    <dbReference type="NCBI Taxonomy" id="4217"/>
    <lineage>
        <taxon>Eukaryota</taxon>
        <taxon>Viridiplantae</taxon>
        <taxon>Streptophyta</taxon>
        <taxon>Embryophyta</taxon>
        <taxon>Tracheophyta</taxon>
        <taxon>Spermatophyta</taxon>
        <taxon>Magnoliopsida</taxon>
        <taxon>eudicotyledons</taxon>
        <taxon>Gunneridae</taxon>
        <taxon>Pentapetalae</taxon>
        <taxon>asterids</taxon>
        <taxon>campanulids</taxon>
        <taxon>Asterales</taxon>
        <taxon>Asteraceae</taxon>
        <taxon>Carduoideae</taxon>
        <taxon>Cardueae</taxon>
        <taxon>Arctiinae</taxon>
        <taxon>Arctium</taxon>
    </lineage>
</organism>
<comment type="caution">
    <text evidence="1">The sequence shown here is derived from an EMBL/GenBank/DDBJ whole genome shotgun (WGS) entry which is preliminary data.</text>
</comment>
<reference evidence="2" key="1">
    <citation type="journal article" date="2022" name="Mol. Ecol. Resour.">
        <title>The genomes of chicory, endive, great burdock and yacon provide insights into Asteraceae palaeo-polyploidization history and plant inulin production.</title>
        <authorList>
            <person name="Fan W."/>
            <person name="Wang S."/>
            <person name="Wang H."/>
            <person name="Wang A."/>
            <person name="Jiang F."/>
            <person name="Liu H."/>
            <person name="Zhao H."/>
            <person name="Xu D."/>
            <person name="Zhang Y."/>
        </authorList>
    </citation>
    <scope>NUCLEOTIDE SEQUENCE [LARGE SCALE GENOMIC DNA]</scope>
    <source>
        <strain evidence="2">cv. Niubang</strain>
    </source>
</reference>
<dbReference type="EMBL" id="CM042047">
    <property type="protein sequence ID" value="KAI3771099.1"/>
    <property type="molecule type" value="Genomic_DNA"/>
</dbReference>
<proteinExistence type="predicted"/>
<name>A0ACB9FIC0_ARCLA</name>
<accession>A0ACB9FIC0</accession>
<reference evidence="1 2" key="2">
    <citation type="journal article" date="2022" name="Mol. Ecol. Resour.">
        <title>The genomes of chicory, endive, great burdock and yacon provide insights into Asteraceae paleo-polyploidization history and plant inulin production.</title>
        <authorList>
            <person name="Fan W."/>
            <person name="Wang S."/>
            <person name="Wang H."/>
            <person name="Wang A."/>
            <person name="Jiang F."/>
            <person name="Liu H."/>
            <person name="Zhao H."/>
            <person name="Xu D."/>
            <person name="Zhang Y."/>
        </authorList>
    </citation>
    <scope>NUCLEOTIDE SEQUENCE [LARGE SCALE GENOMIC DNA]</scope>
    <source>
        <strain evidence="2">cv. Niubang</strain>
    </source>
</reference>
<evidence type="ECO:0000313" key="1">
    <source>
        <dbReference type="EMBL" id="KAI3771099.1"/>
    </source>
</evidence>
<keyword evidence="2" id="KW-1185">Reference proteome</keyword>